<dbReference type="Proteomes" id="UP000051999">
    <property type="component" value="Unassembled WGS sequence"/>
</dbReference>
<evidence type="ECO:0000256" key="2">
    <source>
        <dbReference type="ARBA" id="ARBA00004496"/>
    </source>
</evidence>
<evidence type="ECO:0000259" key="8">
    <source>
        <dbReference type="Pfam" id="PF02631"/>
    </source>
</evidence>
<organism evidence="11 12">
    <name type="scientific">Furfurilactobacillus rossiae DSM 15814</name>
    <dbReference type="NCBI Taxonomy" id="1114972"/>
    <lineage>
        <taxon>Bacteria</taxon>
        <taxon>Bacillati</taxon>
        <taxon>Bacillota</taxon>
        <taxon>Bacilli</taxon>
        <taxon>Lactobacillales</taxon>
        <taxon>Lactobacillaceae</taxon>
        <taxon>Furfurilactobacillus</taxon>
    </lineage>
</organism>
<dbReference type="InterPro" id="IPR053924">
    <property type="entry name" value="RecX_HTH_2nd"/>
</dbReference>
<dbReference type="STRING" id="1114972.FD35_GL000844"/>
<comment type="similarity">
    <text evidence="3 6">Belongs to the RecX family.</text>
</comment>
<evidence type="ECO:0000313" key="12">
    <source>
        <dbReference type="Proteomes" id="UP000051999"/>
    </source>
</evidence>
<evidence type="ECO:0000256" key="4">
    <source>
        <dbReference type="ARBA" id="ARBA00018111"/>
    </source>
</evidence>
<dbReference type="EMBL" id="AZFF01000014">
    <property type="protein sequence ID" value="KRL53877.1"/>
    <property type="molecule type" value="Genomic_DNA"/>
</dbReference>
<evidence type="ECO:0000256" key="3">
    <source>
        <dbReference type="ARBA" id="ARBA00009695"/>
    </source>
</evidence>
<evidence type="ECO:0000259" key="10">
    <source>
        <dbReference type="Pfam" id="PF21982"/>
    </source>
</evidence>
<feature type="domain" description="RecX first three-helical" evidence="10">
    <location>
        <begin position="117"/>
        <end position="156"/>
    </location>
</feature>
<evidence type="ECO:0000256" key="1">
    <source>
        <dbReference type="ARBA" id="ARBA00003529"/>
    </source>
</evidence>
<comment type="function">
    <text evidence="1 6">Modulates RecA activity.</text>
</comment>
<dbReference type="PANTHER" id="PTHR33602:SF1">
    <property type="entry name" value="REGULATORY PROTEIN RECX FAMILY PROTEIN"/>
    <property type="match status" value="1"/>
</dbReference>
<dbReference type="HAMAP" id="MF_01114">
    <property type="entry name" value="RecX"/>
    <property type="match status" value="1"/>
</dbReference>
<feature type="domain" description="RecX third three-helical" evidence="9">
    <location>
        <begin position="268"/>
        <end position="314"/>
    </location>
</feature>
<dbReference type="Pfam" id="PF21981">
    <property type="entry name" value="RecX_HTH3"/>
    <property type="match status" value="2"/>
</dbReference>
<gene>
    <name evidence="6" type="primary">recX</name>
    <name evidence="11" type="ORF">FD35_GL000844</name>
</gene>
<accession>A0A0R1RI01</accession>
<dbReference type="Pfam" id="PF02631">
    <property type="entry name" value="RecX_HTH2"/>
    <property type="match status" value="1"/>
</dbReference>
<evidence type="ECO:0000256" key="5">
    <source>
        <dbReference type="ARBA" id="ARBA00022490"/>
    </source>
</evidence>
<dbReference type="GO" id="GO:0005737">
    <property type="term" value="C:cytoplasm"/>
    <property type="evidence" value="ECO:0007669"/>
    <property type="project" value="UniProtKB-SubCell"/>
</dbReference>
<dbReference type="InterPro" id="IPR036388">
    <property type="entry name" value="WH-like_DNA-bd_sf"/>
</dbReference>
<evidence type="ECO:0000259" key="9">
    <source>
        <dbReference type="Pfam" id="PF21981"/>
    </source>
</evidence>
<dbReference type="InterPro" id="IPR053926">
    <property type="entry name" value="RecX_HTH_1st"/>
</dbReference>
<evidence type="ECO:0000256" key="6">
    <source>
        <dbReference type="HAMAP-Rule" id="MF_01114"/>
    </source>
</evidence>
<proteinExistence type="inferred from homology"/>
<evidence type="ECO:0000313" key="11">
    <source>
        <dbReference type="EMBL" id="KRL53877.1"/>
    </source>
</evidence>
<dbReference type="PATRIC" id="fig|1114972.6.peg.851"/>
<dbReference type="GO" id="GO:0006282">
    <property type="term" value="P:regulation of DNA repair"/>
    <property type="evidence" value="ECO:0007669"/>
    <property type="project" value="UniProtKB-UniRule"/>
</dbReference>
<dbReference type="Pfam" id="PF21982">
    <property type="entry name" value="RecX_HTH1"/>
    <property type="match status" value="1"/>
</dbReference>
<dbReference type="PANTHER" id="PTHR33602">
    <property type="entry name" value="REGULATORY PROTEIN RECX FAMILY PROTEIN"/>
    <property type="match status" value="1"/>
</dbReference>
<comment type="subcellular location">
    <subcellularLocation>
        <location evidence="2 6">Cytoplasm</location>
    </subcellularLocation>
</comment>
<feature type="region of interest" description="Disordered" evidence="7">
    <location>
        <begin position="1"/>
        <end position="32"/>
    </location>
</feature>
<protein>
    <recommendedName>
        <fullName evidence="4 6">Regulatory protein RecX</fullName>
    </recommendedName>
</protein>
<dbReference type="eggNOG" id="COG2137">
    <property type="taxonomic scope" value="Bacteria"/>
</dbReference>
<evidence type="ECO:0000256" key="7">
    <source>
        <dbReference type="SAM" id="MobiDB-lite"/>
    </source>
</evidence>
<dbReference type="NCBIfam" id="NF010733">
    <property type="entry name" value="PRK14135.1"/>
    <property type="match status" value="1"/>
</dbReference>
<feature type="domain" description="RecX third three-helical" evidence="9">
    <location>
        <begin position="209"/>
        <end position="257"/>
    </location>
</feature>
<dbReference type="Gene3D" id="1.10.10.10">
    <property type="entry name" value="Winged helix-like DNA-binding domain superfamily/Winged helix DNA-binding domain"/>
    <property type="match status" value="4"/>
</dbReference>
<feature type="domain" description="RecX second three-helical" evidence="8">
    <location>
        <begin position="163"/>
        <end position="204"/>
    </location>
</feature>
<comment type="caution">
    <text evidence="11">The sequence shown here is derived from an EMBL/GenBank/DDBJ whole genome shotgun (WGS) entry which is preliminary data.</text>
</comment>
<dbReference type="InterPro" id="IPR003783">
    <property type="entry name" value="Regulatory_RecX"/>
</dbReference>
<reference evidence="11 12" key="1">
    <citation type="journal article" date="2015" name="Genome Announc.">
        <title>Expanding the biotechnology potential of lactobacilli through comparative genomics of 213 strains and associated genera.</title>
        <authorList>
            <person name="Sun Z."/>
            <person name="Harris H.M."/>
            <person name="McCann A."/>
            <person name="Guo C."/>
            <person name="Argimon S."/>
            <person name="Zhang W."/>
            <person name="Yang X."/>
            <person name="Jeffery I.B."/>
            <person name="Cooney J.C."/>
            <person name="Kagawa T.F."/>
            <person name="Liu W."/>
            <person name="Song Y."/>
            <person name="Salvetti E."/>
            <person name="Wrobel A."/>
            <person name="Rasinkangas P."/>
            <person name="Parkhill J."/>
            <person name="Rea M.C."/>
            <person name="O'Sullivan O."/>
            <person name="Ritari J."/>
            <person name="Douillard F.P."/>
            <person name="Paul Ross R."/>
            <person name="Yang R."/>
            <person name="Briner A.E."/>
            <person name="Felis G.E."/>
            <person name="de Vos W.M."/>
            <person name="Barrangou R."/>
            <person name="Klaenhammer T.R."/>
            <person name="Caufield P.W."/>
            <person name="Cui Y."/>
            <person name="Zhang H."/>
            <person name="O'Toole P.W."/>
        </authorList>
    </citation>
    <scope>NUCLEOTIDE SEQUENCE [LARGE SCALE GENOMIC DNA]</scope>
    <source>
        <strain evidence="11 12">DSM 15814</strain>
    </source>
</reference>
<keyword evidence="12" id="KW-1185">Reference proteome</keyword>
<sequence>MSDHENKPILIGDVGVPKSKRSKPHTSSTNGADIAADLLAKHKKAPTEHSSRISRTKNEVTMIEAQKRAGRYNVYLDGKYAFPISESVMIKYRIFKGMVIDKDLQTEIIAADDVAKAYNRALDYLSGQLRSEKEVTDKLKTLEIDDDVIESTLERLREFNLLDDQAYASAYVRTMRNTSDKGPIVIRQHLRQKGIGENLIDNALVEFKDDELVENGVTVAEKLAKHYARKPFSTQRQKVIQGLMTKGFQRETIDQVMNQIELTRDEDTETDLLTHEAQKVWRRNRRYDDRERLNRTKRTLYGKGYQFDDINRVLDTLIEGND</sequence>
<keyword evidence="5 6" id="KW-0963">Cytoplasm</keyword>
<name>A0A0R1RI01_9LACO</name>
<dbReference type="InterPro" id="IPR053925">
    <property type="entry name" value="RecX_HTH_3rd"/>
</dbReference>
<dbReference type="AlphaFoldDB" id="A0A0R1RI01"/>